<dbReference type="GO" id="GO:0033013">
    <property type="term" value="P:tetrapyrrole metabolic process"/>
    <property type="evidence" value="ECO:0007669"/>
    <property type="project" value="UniProtKB-ARBA"/>
</dbReference>
<keyword evidence="4 6" id="KW-1133">Transmembrane helix</keyword>
<name>K2ML14_9HYPH</name>
<keyword evidence="5 6" id="KW-0472">Membrane</keyword>
<sequence length="167" mass="18200">MVVGFMSIPTENSERIRGNTVSAAVFIAFIVAIGLGIGYITAPGEWYAGLSKPAFNPPAWVFGPVWTVLYVLIAIAGWRIWRLAPGSGAMKLWIAQMILNWLWSPAFFGAEAPRLALGIILALLASILLFMARAWTLDRWSVVLFVPYAAWAAFASVLNGAIAYLNP</sequence>
<dbReference type="PANTHER" id="PTHR10057:SF0">
    <property type="entry name" value="TRANSLOCATOR PROTEIN"/>
    <property type="match status" value="1"/>
</dbReference>
<evidence type="ECO:0000256" key="5">
    <source>
        <dbReference type="ARBA" id="ARBA00023136"/>
    </source>
</evidence>
<proteinExistence type="inferred from homology"/>
<dbReference type="PIRSF" id="PIRSF005859">
    <property type="entry name" value="PBR"/>
    <property type="match status" value="1"/>
</dbReference>
<dbReference type="EMBL" id="AMRM01000018">
    <property type="protein sequence ID" value="EKF17927.1"/>
    <property type="molecule type" value="Genomic_DNA"/>
</dbReference>
<comment type="similarity">
    <text evidence="2">Belongs to the TspO/BZRP family.</text>
</comment>
<comment type="caution">
    <text evidence="7">The sequence shown here is derived from an EMBL/GenBank/DDBJ whole genome shotgun (WGS) entry which is preliminary data.</text>
</comment>
<organism evidence="7 8">
    <name type="scientific">Nitratireductor pacificus pht-3B</name>
    <dbReference type="NCBI Taxonomy" id="391937"/>
    <lineage>
        <taxon>Bacteria</taxon>
        <taxon>Pseudomonadati</taxon>
        <taxon>Pseudomonadota</taxon>
        <taxon>Alphaproteobacteria</taxon>
        <taxon>Hyphomicrobiales</taxon>
        <taxon>Phyllobacteriaceae</taxon>
        <taxon>Nitratireductor</taxon>
    </lineage>
</organism>
<dbReference type="GO" id="GO:0016020">
    <property type="term" value="C:membrane"/>
    <property type="evidence" value="ECO:0007669"/>
    <property type="project" value="UniProtKB-SubCell"/>
</dbReference>
<gene>
    <name evidence="7" type="ORF">NA2_15714</name>
</gene>
<keyword evidence="3 6" id="KW-0812">Transmembrane</keyword>
<feature type="transmembrane region" description="Helical" evidence="6">
    <location>
        <begin position="21"/>
        <end position="40"/>
    </location>
</feature>
<dbReference type="PANTHER" id="PTHR10057">
    <property type="entry name" value="PERIPHERAL-TYPE BENZODIAZEPINE RECEPTOR"/>
    <property type="match status" value="1"/>
</dbReference>
<reference evidence="7 8" key="1">
    <citation type="journal article" date="2012" name="J. Bacteriol.">
        <title>Genome Sequence of Nitratireductor pacificus Type Strain pht-3B.</title>
        <authorList>
            <person name="Lai Q."/>
            <person name="Li G."/>
            <person name="Shao Z."/>
        </authorList>
    </citation>
    <scope>NUCLEOTIDE SEQUENCE [LARGE SCALE GENOMIC DNA]</scope>
    <source>
        <strain evidence="8">pht-3B</strain>
    </source>
</reference>
<evidence type="ECO:0000256" key="1">
    <source>
        <dbReference type="ARBA" id="ARBA00004141"/>
    </source>
</evidence>
<evidence type="ECO:0000256" key="2">
    <source>
        <dbReference type="ARBA" id="ARBA00007524"/>
    </source>
</evidence>
<comment type="subcellular location">
    <subcellularLocation>
        <location evidence="1">Membrane</location>
        <topology evidence="1">Multi-pass membrane protein</topology>
    </subcellularLocation>
</comment>
<dbReference type="Pfam" id="PF03073">
    <property type="entry name" value="TspO_MBR"/>
    <property type="match status" value="1"/>
</dbReference>
<dbReference type="Gene3D" id="1.20.1260.100">
    <property type="entry name" value="TspO/MBR protein"/>
    <property type="match status" value="1"/>
</dbReference>
<dbReference type="InterPro" id="IPR004307">
    <property type="entry name" value="TspO_MBR"/>
</dbReference>
<keyword evidence="8" id="KW-1185">Reference proteome</keyword>
<evidence type="ECO:0000313" key="8">
    <source>
        <dbReference type="Proteomes" id="UP000006786"/>
    </source>
</evidence>
<protein>
    <submittedName>
        <fullName evidence="7">Tryptophan-rich sensory protein</fullName>
    </submittedName>
</protein>
<feature type="transmembrane region" description="Helical" evidence="6">
    <location>
        <begin position="116"/>
        <end position="135"/>
    </location>
</feature>
<dbReference type="AlphaFoldDB" id="K2ML14"/>
<evidence type="ECO:0000256" key="4">
    <source>
        <dbReference type="ARBA" id="ARBA00022989"/>
    </source>
</evidence>
<feature type="transmembrane region" description="Helical" evidence="6">
    <location>
        <begin position="92"/>
        <end position="110"/>
    </location>
</feature>
<dbReference type="InterPro" id="IPR038330">
    <property type="entry name" value="TspO/MBR-related_sf"/>
</dbReference>
<feature type="transmembrane region" description="Helical" evidence="6">
    <location>
        <begin position="142"/>
        <end position="165"/>
    </location>
</feature>
<dbReference type="FunFam" id="1.20.1260.100:FF:000001">
    <property type="entry name" value="translocator protein 2"/>
    <property type="match status" value="1"/>
</dbReference>
<dbReference type="eggNOG" id="COG3476">
    <property type="taxonomic scope" value="Bacteria"/>
</dbReference>
<dbReference type="Proteomes" id="UP000006786">
    <property type="component" value="Unassembled WGS sequence"/>
</dbReference>
<evidence type="ECO:0000313" key="7">
    <source>
        <dbReference type="EMBL" id="EKF17927.1"/>
    </source>
</evidence>
<accession>K2ML14</accession>
<dbReference type="PATRIC" id="fig|391937.3.peg.3226"/>
<dbReference type="STRING" id="391937.NA2_15714"/>
<evidence type="ECO:0000256" key="6">
    <source>
        <dbReference type="SAM" id="Phobius"/>
    </source>
</evidence>
<dbReference type="CDD" id="cd15904">
    <property type="entry name" value="TSPO_MBR"/>
    <property type="match status" value="1"/>
</dbReference>
<evidence type="ECO:0000256" key="3">
    <source>
        <dbReference type="ARBA" id="ARBA00022692"/>
    </source>
</evidence>
<feature type="transmembrane region" description="Helical" evidence="6">
    <location>
        <begin position="60"/>
        <end position="80"/>
    </location>
</feature>